<name>A0A5C5V6Y2_9BACT</name>
<keyword evidence="1" id="KW-0472">Membrane</keyword>
<proteinExistence type="predicted"/>
<dbReference type="Proteomes" id="UP000316714">
    <property type="component" value="Unassembled WGS sequence"/>
</dbReference>
<keyword evidence="1" id="KW-0812">Transmembrane</keyword>
<organism evidence="2 3">
    <name type="scientific">Posidoniimonas corsicana</name>
    <dbReference type="NCBI Taxonomy" id="1938618"/>
    <lineage>
        <taxon>Bacteria</taxon>
        <taxon>Pseudomonadati</taxon>
        <taxon>Planctomycetota</taxon>
        <taxon>Planctomycetia</taxon>
        <taxon>Pirellulales</taxon>
        <taxon>Lacipirellulaceae</taxon>
        <taxon>Posidoniimonas</taxon>
    </lineage>
</organism>
<gene>
    <name evidence="2" type="ORF">KOR34_36740</name>
</gene>
<reference evidence="2 3" key="1">
    <citation type="submission" date="2019-02" db="EMBL/GenBank/DDBJ databases">
        <title>Deep-cultivation of Planctomycetes and their phenomic and genomic characterization uncovers novel biology.</title>
        <authorList>
            <person name="Wiegand S."/>
            <person name="Jogler M."/>
            <person name="Boedeker C."/>
            <person name="Pinto D."/>
            <person name="Vollmers J."/>
            <person name="Rivas-Marin E."/>
            <person name="Kohn T."/>
            <person name="Peeters S.H."/>
            <person name="Heuer A."/>
            <person name="Rast P."/>
            <person name="Oberbeckmann S."/>
            <person name="Bunk B."/>
            <person name="Jeske O."/>
            <person name="Meyerdierks A."/>
            <person name="Storesund J.E."/>
            <person name="Kallscheuer N."/>
            <person name="Luecker S."/>
            <person name="Lage O.M."/>
            <person name="Pohl T."/>
            <person name="Merkel B.J."/>
            <person name="Hornburger P."/>
            <person name="Mueller R.-W."/>
            <person name="Bruemmer F."/>
            <person name="Labrenz M."/>
            <person name="Spormann A.M."/>
            <person name="Op Den Camp H."/>
            <person name="Overmann J."/>
            <person name="Amann R."/>
            <person name="Jetten M.S.M."/>
            <person name="Mascher T."/>
            <person name="Medema M.H."/>
            <person name="Devos D.P."/>
            <person name="Kaster A.-K."/>
            <person name="Ovreas L."/>
            <person name="Rohde M."/>
            <person name="Galperin M.Y."/>
            <person name="Jogler C."/>
        </authorList>
    </citation>
    <scope>NUCLEOTIDE SEQUENCE [LARGE SCALE GENOMIC DNA]</scope>
    <source>
        <strain evidence="2 3">KOR34</strain>
    </source>
</reference>
<protein>
    <submittedName>
        <fullName evidence="2">Uncharacterized protein</fullName>
    </submittedName>
</protein>
<dbReference type="EMBL" id="SIHJ01000002">
    <property type="protein sequence ID" value="TWT33840.1"/>
    <property type="molecule type" value="Genomic_DNA"/>
</dbReference>
<evidence type="ECO:0000313" key="2">
    <source>
        <dbReference type="EMBL" id="TWT33840.1"/>
    </source>
</evidence>
<keyword evidence="3" id="KW-1185">Reference proteome</keyword>
<accession>A0A5C5V6Y2</accession>
<dbReference type="AlphaFoldDB" id="A0A5C5V6Y2"/>
<comment type="caution">
    <text evidence="2">The sequence shown here is derived from an EMBL/GenBank/DDBJ whole genome shotgun (WGS) entry which is preliminary data.</text>
</comment>
<keyword evidence="1" id="KW-1133">Transmembrane helix</keyword>
<evidence type="ECO:0000256" key="1">
    <source>
        <dbReference type="SAM" id="Phobius"/>
    </source>
</evidence>
<evidence type="ECO:0000313" key="3">
    <source>
        <dbReference type="Proteomes" id="UP000316714"/>
    </source>
</evidence>
<feature type="transmembrane region" description="Helical" evidence="1">
    <location>
        <begin position="37"/>
        <end position="56"/>
    </location>
</feature>
<sequence>MAKVMTIIGMVVAGLFALVFGLDLVIGVPFQTASGTMDIGMLVCSLILGYLSFNAFRDIR</sequence>